<evidence type="ECO:0000313" key="3">
    <source>
        <dbReference type="Proteomes" id="UP001604336"/>
    </source>
</evidence>
<gene>
    <name evidence="2" type="ORF">Adt_39753</name>
</gene>
<evidence type="ECO:0000313" key="2">
    <source>
        <dbReference type="EMBL" id="KAL2471617.1"/>
    </source>
</evidence>
<keyword evidence="3" id="KW-1185">Reference proteome</keyword>
<dbReference type="EMBL" id="JBFOLK010000012">
    <property type="protein sequence ID" value="KAL2471617.1"/>
    <property type="molecule type" value="Genomic_DNA"/>
</dbReference>
<evidence type="ECO:0000256" key="1">
    <source>
        <dbReference type="SAM" id="MobiDB-lite"/>
    </source>
</evidence>
<dbReference type="AlphaFoldDB" id="A0ABD1Q5Z1"/>
<feature type="compositionally biased region" description="Basic residues" evidence="1">
    <location>
        <begin position="9"/>
        <end position="22"/>
    </location>
</feature>
<accession>A0ABD1Q5Z1</accession>
<name>A0ABD1Q5Z1_9LAMI</name>
<proteinExistence type="predicted"/>
<organism evidence="2 3">
    <name type="scientific">Abeliophyllum distichum</name>
    <dbReference type="NCBI Taxonomy" id="126358"/>
    <lineage>
        <taxon>Eukaryota</taxon>
        <taxon>Viridiplantae</taxon>
        <taxon>Streptophyta</taxon>
        <taxon>Embryophyta</taxon>
        <taxon>Tracheophyta</taxon>
        <taxon>Spermatophyta</taxon>
        <taxon>Magnoliopsida</taxon>
        <taxon>eudicotyledons</taxon>
        <taxon>Gunneridae</taxon>
        <taxon>Pentapetalae</taxon>
        <taxon>asterids</taxon>
        <taxon>lamiids</taxon>
        <taxon>Lamiales</taxon>
        <taxon>Oleaceae</taxon>
        <taxon>Forsythieae</taxon>
        <taxon>Abeliophyllum</taxon>
    </lineage>
</organism>
<reference evidence="3" key="1">
    <citation type="submission" date="2024-07" db="EMBL/GenBank/DDBJ databases">
        <title>Two chromosome-level genome assemblies of Korean endemic species Abeliophyllum distichum and Forsythia ovata (Oleaceae).</title>
        <authorList>
            <person name="Jang H."/>
        </authorList>
    </citation>
    <scope>NUCLEOTIDE SEQUENCE [LARGE SCALE GENOMIC DNA]</scope>
</reference>
<feature type="region of interest" description="Disordered" evidence="1">
    <location>
        <begin position="1"/>
        <end position="32"/>
    </location>
</feature>
<protein>
    <submittedName>
        <fullName evidence="2">Uncharacterized protein</fullName>
    </submittedName>
</protein>
<comment type="caution">
    <text evidence="2">The sequence shown here is derived from an EMBL/GenBank/DDBJ whole genome shotgun (WGS) entry which is preliminary data.</text>
</comment>
<dbReference type="Proteomes" id="UP001604336">
    <property type="component" value="Unassembled WGS sequence"/>
</dbReference>
<sequence>MEESEKRMERTKKWKNGQKRYNGKMDKSDTMEAAQVGTSVADSSGMVTRYLSNPLIEGESITATQVQYASPRFDYVSILCKQEEEPSISSRFTRISQYASR</sequence>